<dbReference type="Proteomes" id="UP000218965">
    <property type="component" value="Chromosome"/>
</dbReference>
<organism evidence="1 2">
    <name type="scientific">Microcella alkaliphila</name>
    <dbReference type="NCBI Taxonomy" id="279828"/>
    <lineage>
        <taxon>Bacteria</taxon>
        <taxon>Bacillati</taxon>
        <taxon>Actinomycetota</taxon>
        <taxon>Actinomycetes</taxon>
        <taxon>Micrococcales</taxon>
        <taxon>Microbacteriaceae</taxon>
        <taxon>Microcella</taxon>
    </lineage>
</organism>
<evidence type="ECO:0000313" key="1">
    <source>
        <dbReference type="EMBL" id="BAU32783.1"/>
    </source>
</evidence>
<dbReference type="EMBL" id="AP017315">
    <property type="protein sequence ID" value="BAU32783.1"/>
    <property type="molecule type" value="Genomic_DNA"/>
</dbReference>
<reference evidence="1 2" key="2">
    <citation type="submission" date="2016-01" db="EMBL/GenBank/DDBJ databases">
        <title>Microcella alkaliphila JAM AC0309 whole genome shotgun sequence.</title>
        <authorList>
            <person name="Kurata A."/>
            <person name="Hirose Y."/>
            <person name="Kishimoto N."/>
            <person name="Kobayashi T."/>
        </authorList>
    </citation>
    <scope>NUCLEOTIDE SEQUENCE [LARGE SCALE GENOMIC DNA]</scope>
    <source>
        <strain evidence="1 2">JAM AC0309</strain>
    </source>
</reference>
<dbReference type="AlphaFoldDB" id="A0A0U5BEY9"/>
<gene>
    <name evidence="1" type="ORF">MalAC0309_1938</name>
</gene>
<proteinExistence type="predicted"/>
<name>A0A0U5BEY9_9MICO</name>
<sequence length="80" mass="8304">MADRVRAINSVGEDCDRVATCGECGLVRRDFDPVGTSRNDNSFVGGNGTGELPGYMLSVGGACPSAGDGDEIAHRTRQEG</sequence>
<dbReference type="KEGG" id="malk:MalAC0309_1938"/>
<evidence type="ECO:0000313" key="2">
    <source>
        <dbReference type="Proteomes" id="UP000218965"/>
    </source>
</evidence>
<protein>
    <submittedName>
        <fullName evidence="1">Uncharacterized protein</fullName>
    </submittedName>
</protein>
<reference evidence="2" key="1">
    <citation type="submission" date="2015-12" db="EMBL/GenBank/DDBJ databases">
        <authorList>
            <person name="Shamseldin A."/>
            <person name="Moawad H."/>
            <person name="Abd El-Rahim W.M."/>
            <person name="Sadowsky M.J."/>
        </authorList>
    </citation>
    <scope>NUCLEOTIDE SEQUENCE [LARGE SCALE GENOMIC DNA]</scope>
    <source>
        <strain evidence="2">JAM AC0309</strain>
    </source>
</reference>
<accession>A0A0U5BEY9</accession>